<evidence type="ECO:0000313" key="7">
    <source>
        <dbReference type="Proteomes" id="UP000006365"/>
    </source>
</evidence>
<dbReference type="Gene3D" id="1.10.8.60">
    <property type="match status" value="1"/>
</dbReference>
<dbReference type="InterPro" id="IPR002078">
    <property type="entry name" value="Sigma_54_int"/>
</dbReference>
<dbReference type="PROSITE" id="PS00676">
    <property type="entry name" value="SIGMA54_INTERACT_2"/>
    <property type="match status" value="1"/>
</dbReference>
<dbReference type="SMART" id="SM00382">
    <property type="entry name" value="AAA"/>
    <property type="match status" value="1"/>
</dbReference>
<dbReference type="InterPro" id="IPR011006">
    <property type="entry name" value="CheY-like_superfamily"/>
</dbReference>
<keyword evidence="1" id="KW-0547">Nucleotide-binding</keyword>
<evidence type="ECO:0000259" key="4">
    <source>
        <dbReference type="PROSITE" id="PS50045"/>
    </source>
</evidence>
<dbReference type="InterPro" id="IPR009057">
    <property type="entry name" value="Homeodomain-like_sf"/>
</dbReference>
<dbReference type="InterPro" id="IPR003593">
    <property type="entry name" value="AAA+_ATPase"/>
</dbReference>
<dbReference type="CDD" id="cd00156">
    <property type="entry name" value="REC"/>
    <property type="match status" value="1"/>
</dbReference>
<dbReference type="AlphaFoldDB" id="A0A7U3YM21"/>
<dbReference type="Pfam" id="PF00158">
    <property type="entry name" value="Sigma54_activat"/>
    <property type="match status" value="1"/>
</dbReference>
<dbReference type="InterPro" id="IPR025662">
    <property type="entry name" value="Sigma_54_int_dom_ATP-bd_1"/>
</dbReference>
<dbReference type="SUPFAM" id="SSF52172">
    <property type="entry name" value="CheY-like"/>
    <property type="match status" value="1"/>
</dbReference>
<dbReference type="Gene3D" id="3.40.50.2300">
    <property type="match status" value="1"/>
</dbReference>
<proteinExistence type="predicted"/>
<keyword evidence="2" id="KW-0067">ATP-binding</keyword>
<sequence>MADILIVDDDSMLAEMLAVHLGNSGHRAECAATLTEGIECARRGRFDVVFLDVQLPDGNGLNAFSRFAETASRPEIIIMTGSGDPDGAKKAIQSGAWSYLEKPHVLRDLLLPFTRALQYREEKQKISRLPVALKRETIIGASPSLASCLDQVATAAASEATVLITGETGTGKEVFARAIHDNSNRAAQAFVVVDCASLPETLIESILFGHVKGAFTGADRAFGGLIAMAHGGTLFLDEVGELPERIQKTFLRVLQEHRFRPVGAAREEFSNFRVIAATNRNLDQEAADGAFRADLLYRLRSLPLHLPPLRERKEDIRPLSRHFLARLCDRAKVGSKGVADEFFEYLHAYDWPGNVRELQQTLEQVFATAVHHPTLFAYHLPQQIRVCKTLECISAEAARTRSEHTVPPTSPPVTWKAFKAEKEREYLRHLFASTKGNIRDACTVSGLSRARLYQLINLHGLDPETSCRD</sequence>
<evidence type="ECO:0000259" key="5">
    <source>
        <dbReference type="PROSITE" id="PS50110"/>
    </source>
</evidence>
<dbReference type="FunFam" id="3.40.50.300:FF:000006">
    <property type="entry name" value="DNA-binding transcriptional regulator NtrC"/>
    <property type="match status" value="1"/>
</dbReference>
<dbReference type="InterPro" id="IPR027417">
    <property type="entry name" value="P-loop_NTPase"/>
</dbReference>
<dbReference type="SUPFAM" id="SSF52540">
    <property type="entry name" value="P-loop containing nucleoside triphosphate hydrolases"/>
    <property type="match status" value="1"/>
</dbReference>
<dbReference type="InterPro" id="IPR025943">
    <property type="entry name" value="Sigma_54_int_dom_ATP-bd_2"/>
</dbReference>
<dbReference type="PANTHER" id="PTHR32071">
    <property type="entry name" value="TRANSCRIPTIONAL REGULATORY PROTEIN"/>
    <property type="match status" value="1"/>
</dbReference>
<dbReference type="PROSITE" id="PS50110">
    <property type="entry name" value="RESPONSE_REGULATORY"/>
    <property type="match status" value="1"/>
</dbReference>
<dbReference type="InterPro" id="IPR058031">
    <property type="entry name" value="AAA_lid_NorR"/>
</dbReference>
<dbReference type="SMART" id="SM00448">
    <property type="entry name" value="REC"/>
    <property type="match status" value="1"/>
</dbReference>
<name>A0A7U3YM21_DESPD</name>
<dbReference type="PROSITE" id="PS00675">
    <property type="entry name" value="SIGMA54_INTERACT_1"/>
    <property type="match status" value="1"/>
</dbReference>
<evidence type="ECO:0000256" key="2">
    <source>
        <dbReference type="ARBA" id="ARBA00022840"/>
    </source>
</evidence>
<feature type="modified residue" description="4-aspartylphosphate" evidence="3">
    <location>
        <position position="52"/>
    </location>
</feature>
<feature type="domain" description="Response regulatory" evidence="5">
    <location>
        <begin position="3"/>
        <end position="117"/>
    </location>
</feature>
<dbReference type="Pfam" id="PF25601">
    <property type="entry name" value="AAA_lid_14"/>
    <property type="match status" value="1"/>
</dbReference>
<evidence type="ECO:0000313" key="6">
    <source>
        <dbReference type="EMBL" id="ADW17868.1"/>
    </source>
</evidence>
<evidence type="ECO:0000256" key="3">
    <source>
        <dbReference type="PROSITE-ProRule" id="PRU00169"/>
    </source>
</evidence>
<organism evidence="6 7">
    <name type="scientific">Desulfobulbus propionicus (strain ATCC 33891 / DSM 2032 / VKM B-1956 / 1pr3)</name>
    <dbReference type="NCBI Taxonomy" id="577650"/>
    <lineage>
        <taxon>Bacteria</taxon>
        <taxon>Pseudomonadati</taxon>
        <taxon>Thermodesulfobacteriota</taxon>
        <taxon>Desulfobulbia</taxon>
        <taxon>Desulfobulbales</taxon>
        <taxon>Desulfobulbaceae</taxon>
        <taxon>Desulfobulbus</taxon>
    </lineage>
</organism>
<dbReference type="SUPFAM" id="SSF46689">
    <property type="entry name" value="Homeodomain-like"/>
    <property type="match status" value="1"/>
</dbReference>
<dbReference type="RefSeq" id="WP_015724409.1">
    <property type="nucleotide sequence ID" value="NC_014972.1"/>
</dbReference>
<protein>
    <submittedName>
        <fullName evidence="6">Two component, sigma54 specific, transcriptional regulator, Fis family</fullName>
    </submittedName>
</protein>
<dbReference type="EMBL" id="CP002364">
    <property type="protein sequence ID" value="ADW17868.1"/>
    <property type="molecule type" value="Genomic_DNA"/>
</dbReference>
<keyword evidence="7" id="KW-1185">Reference proteome</keyword>
<dbReference type="Pfam" id="PF00072">
    <property type="entry name" value="Response_reg"/>
    <property type="match status" value="1"/>
</dbReference>
<dbReference type="PROSITE" id="PS50045">
    <property type="entry name" value="SIGMA54_INTERACT_4"/>
    <property type="match status" value="1"/>
</dbReference>
<dbReference type="CDD" id="cd00009">
    <property type="entry name" value="AAA"/>
    <property type="match status" value="1"/>
</dbReference>
<dbReference type="InterPro" id="IPR001789">
    <property type="entry name" value="Sig_transdc_resp-reg_receiver"/>
</dbReference>
<feature type="domain" description="Sigma-54 factor interaction" evidence="4">
    <location>
        <begin position="138"/>
        <end position="367"/>
    </location>
</feature>
<dbReference type="Proteomes" id="UP000006365">
    <property type="component" value="Chromosome"/>
</dbReference>
<evidence type="ECO:0000256" key="1">
    <source>
        <dbReference type="ARBA" id="ARBA00022741"/>
    </source>
</evidence>
<gene>
    <name evidence="6" type="ordered locus">Despr_1716</name>
</gene>
<dbReference type="GO" id="GO:0000160">
    <property type="term" value="P:phosphorelay signal transduction system"/>
    <property type="evidence" value="ECO:0007669"/>
    <property type="project" value="InterPro"/>
</dbReference>
<reference evidence="6 7" key="1">
    <citation type="journal article" date="2011" name="Stand. Genomic Sci.">
        <title>Complete genome sequence of Desulfobulbus propionicus type strain (1pr3).</title>
        <authorList>
            <person name="Pagani I."/>
            <person name="Lapidus A."/>
            <person name="Nolan M."/>
            <person name="Lucas S."/>
            <person name="Hammon N."/>
            <person name="Deshpande S."/>
            <person name="Cheng J.F."/>
            <person name="Chertkov O."/>
            <person name="Davenport K."/>
            <person name="Tapia R."/>
            <person name="Han C."/>
            <person name="Goodwin L."/>
            <person name="Pitluck S."/>
            <person name="Liolios K."/>
            <person name="Mavromatis K."/>
            <person name="Ivanova N."/>
            <person name="Mikhailova N."/>
            <person name="Pati A."/>
            <person name="Chen A."/>
            <person name="Palaniappan K."/>
            <person name="Land M."/>
            <person name="Hauser L."/>
            <person name="Chang Y.J."/>
            <person name="Jeffries C.D."/>
            <person name="Detter J.C."/>
            <person name="Brambilla E."/>
            <person name="Kannan K.P."/>
            <person name="Djao O.D."/>
            <person name="Rohde M."/>
            <person name="Pukall R."/>
            <person name="Spring S."/>
            <person name="Goker M."/>
            <person name="Sikorski J."/>
            <person name="Woyke T."/>
            <person name="Bristow J."/>
            <person name="Eisen J.A."/>
            <person name="Markowitz V."/>
            <person name="Hugenholtz P."/>
            <person name="Kyrpides N.C."/>
            <person name="Klenk H.P."/>
        </authorList>
    </citation>
    <scope>NUCLEOTIDE SEQUENCE [LARGE SCALE GENOMIC DNA]</scope>
    <source>
        <strain evidence="7">ATCC 33891 / DSM 2032 / 1pr3</strain>
    </source>
</reference>
<dbReference type="Gene3D" id="1.10.10.60">
    <property type="entry name" value="Homeodomain-like"/>
    <property type="match status" value="1"/>
</dbReference>
<dbReference type="GO" id="GO:0005524">
    <property type="term" value="F:ATP binding"/>
    <property type="evidence" value="ECO:0007669"/>
    <property type="project" value="UniProtKB-KW"/>
</dbReference>
<dbReference type="PANTHER" id="PTHR32071:SF113">
    <property type="entry name" value="ALGINATE BIOSYNTHESIS TRANSCRIPTIONAL REGULATORY PROTEIN ALGB"/>
    <property type="match status" value="1"/>
</dbReference>
<keyword evidence="3" id="KW-0597">Phosphoprotein</keyword>
<dbReference type="GO" id="GO:0006355">
    <property type="term" value="P:regulation of DNA-templated transcription"/>
    <property type="evidence" value="ECO:0007669"/>
    <property type="project" value="InterPro"/>
</dbReference>
<dbReference type="Gene3D" id="3.40.50.300">
    <property type="entry name" value="P-loop containing nucleotide triphosphate hydrolases"/>
    <property type="match status" value="1"/>
</dbReference>
<dbReference type="KEGG" id="dpr:Despr_1716"/>
<accession>A0A7U3YM21</accession>